<feature type="transmembrane region" description="Helical" evidence="1">
    <location>
        <begin position="94"/>
        <end position="114"/>
    </location>
</feature>
<feature type="transmembrane region" description="Helical" evidence="1">
    <location>
        <begin position="50"/>
        <end position="74"/>
    </location>
</feature>
<dbReference type="AlphaFoldDB" id="A0A346PB27"/>
<feature type="transmembrane region" description="Helical" evidence="1">
    <location>
        <begin position="221"/>
        <end position="240"/>
    </location>
</feature>
<accession>A0A346PB27</accession>
<gene>
    <name evidence="3" type="ORF">AArc1_0378</name>
</gene>
<dbReference type="Proteomes" id="UP000258707">
    <property type="component" value="Chromosome"/>
</dbReference>
<dbReference type="InterPro" id="IPR052710">
    <property type="entry name" value="CAAX_protease"/>
</dbReference>
<feature type="transmembrane region" description="Helical" evidence="1">
    <location>
        <begin position="192"/>
        <end position="214"/>
    </location>
</feature>
<dbReference type="KEGG" id="nan:AArc1_0378"/>
<keyword evidence="1" id="KW-1133">Transmembrane helix</keyword>
<evidence type="ECO:0000313" key="4">
    <source>
        <dbReference type="Proteomes" id="UP000258707"/>
    </source>
</evidence>
<dbReference type="Pfam" id="PF02517">
    <property type="entry name" value="Rce1-like"/>
    <property type="match status" value="1"/>
</dbReference>
<dbReference type="PANTHER" id="PTHR36435:SF1">
    <property type="entry name" value="CAAX AMINO TERMINAL PROTEASE FAMILY PROTEIN"/>
    <property type="match status" value="1"/>
</dbReference>
<dbReference type="InterPro" id="IPR003675">
    <property type="entry name" value="Rce1/LyrA-like_dom"/>
</dbReference>
<dbReference type="GO" id="GO:0006508">
    <property type="term" value="P:proteolysis"/>
    <property type="evidence" value="ECO:0007669"/>
    <property type="project" value="UniProtKB-KW"/>
</dbReference>
<dbReference type="GO" id="GO:0004175">
    <property type="term" value="F:endopeptidase activity"/>
    <property type="evidence" value="ECO:0007669"/>
    <property type="project" value="UniProtKB-ARBA"/>
</dbReference>
<keyword evidence="3" id="KW-0378">Hydrolase</keyword>
<feature type="transmembrane region" description="Helical" evidence="1">
    <location>
        <begin position="134"/>
        <end position="155"/>
    </location>
</feature>
<reference evidence="4" key="1">
    <citation type="submission" date="2017-10" db="EMBL/GenBank/DDBJ databases">
        <title>Phenotypic and genomic properties of facultatively anaerobic sulfur-reducing natronoarchaea from hypersaline soda lakes.</title>
        <authorList>
            <person name="Sorokin D.Y."/>
            <person name="Kublanov I.V."/>
            <person name="Roman P."/>
            <person name="Sinninghe Damste J.S."/>
            <person name="Golyshin P.N."/>
            <person name="Rojo D."/>
            <person name="Ciordia S."/>
            <person name="Mena Md.C."/>
            <person name="Ferrer M."/>
            <person name="Messina E."/>
            <person name="Smedile F."/>
            <person name="La Spada G."/>
            <person name="La Cono V."/>
            <person name="Yakimov M.M."/>
        </authorList>
    </citation>
    <scope>NUCLEOTIDE SEQUENCE [LARGE SCALE GENOMIC DNA]</scope>
    <source>
        <strain evidence="4">AArc1</strain>
    </source>
</reference>
<evidence type="ECO:0000259" key="2">
    <source>
        <dbReference type="Pfam" id="PF02517"/>
    </source>
</evidence>
<evidence type="ECO:0000256" key="1">
    <source>
        <dbReference type="SAM" id="Phobius"/>
    </source>
</evidence>
<feature type="transmembrane region" description="Helical" evidence="1">
    <location>
        <begin position="7"/>
        <end position="30"/>
    </location>
</feature>
<sequence>MIAVVGSIGYVVGVFAFVIAASIALMFAVAGVLLLSGEQALFEELIAGDGMIALVVAEAVLLGVGTVLAAVLSFSTGWVPKRVVGFAVPSPRELLVGVGAVIALLAIAMSLGLVSDLLGVPASDHALFDEDAPASYYLGLAALSILVIGPVEELLFRGLIQNYMRPAFGGIGAIVGTSVLFAAVHLPAYLTGALSTALVSLGVIFALSIVLGAVYERYRNIVLVMAIHGFYNAILFSAQIGL</sequence>
<feature type="domain" description="CAAX prenyl protease 2/Lysostaphin resistance protein A-like" evidence="2">
    <location>
        <begin position="138"/>
        <end position="234"/>
    </location>
</feature>
<protein>
    <submittedName>
        <fullName evidence="3">Metal-dependent membrane protease, CAAX family</fullName>
    </submittedName>
</protein>
<organism evidence="3 4">
    <name type="scientific">Natrarchaeobaculum sulfurireducens</name>
    <dbReference type="NCBI Taxonomy" id="2044521"/>
    <lineage>
        <taxon>Archaea</taxon>
        <taxon>Methanobacteriati</taxon>
        <taxon>Methanobacteriota</taxon>
        <taxon>Stenosarchaea group</taxon>
        <taxon>Halobacteria</taxon>
        <taxon>Halobacteriales</taxon>
        <taxon>Natrialbaceae</taxon>
        <taxon>Natrarchaeobaculum</taxon>
    </lineage>
</organism>
<name>A0A346PB27_9EURY</name>
<dbReference type="EMBL" id="CP024047">
    <property type="protein sequence ID" value="AXR76722.1"/>
    <property type="molecule type" value="Genomic_DNA"/>
</dbReference>
<evidence type="ECO:0000313" key="3">
    <source>
        <dbReference type="EMBL" id="AXR76722.1"/>
    </source>
</evidence>
<feature type="transmembrane region" description="Helical" evidence="1">
    <location>
        <begin position="167"/>
        <end position="186"/>
    </location>
</feature>
<keyword evidence="1" id="KW-0472">Membrane</keyword>
<dbReference type="GO" id="GO:0080120">
    <property type="term" value="P:CAAX-box protein maturation"/>
    <property type="evidence" value="ECO:0007669"/>
    <property type="project" value="UniProtKB-ARBA"/>
</dbReference>
<keyword evidence="3" id="KW-0645">Protease</keyword>
<dbReference type="PANTHER" id="PTHR36435">
    <property type="entry name" value="SLR1288 PROTEIN"/>
    <property type="match status" value="1"/>
</dbReference>
<proteinExistence type="predicted"/>
<keyword evidence="1" id="KW-0812">Transmembrane</keyword>